<dbReference type="RefSeq" id="WP_089720974.1">
    <property type="nucleotide sequence ID" value="NZ_FNBJ01000068.1"/>
</dbReference>
<name>A0A1I0D257_9FIRM</name>
<evidence type="ECO:0000313" key="2">
    <source>
        <dbReference type="EMBL" id="SET26021.1"/>
    </source>
</evidence>
<dbReference type="EMBL" id="FNBJ01000068">
    <property type="protein sequence ID" value="SDG23912.1"/>
    <property type="molecule type" value="Genomic_DNA"/>
</dbReference>
<organism evidence="2 3">
    <name type="scientific">Halanaerobium congolense</name>
    <dbReference type="NCBI Taxonomy" id="54121"/>
    <lineage>
        <taxon>Bacteria</taxon>
        <taxon>Bacillati</taxon>
        <taxon>Bacillota</taxon>
        <taxon>Clostridia</taxon>
        <taxon>Halanaerobiales</taxon>
        <taxon>Halanaerobiaceae</taxon>
        <taxon>Halanaerobium</taxon>
    </lineage>
</organism>
<sequence length="70" mass="6780">MEELIERKLVDKTIKTGTTGGGMLAGGAGGAVLGTAICPGFGTAVGYLIGSASGTAAGYKMGSSLSNKIN</sequence>
<dbReference type="Proteomes" id="UP000198612">
    <property type="component" value="Unassembled WGS sequence"/>
</dbReference>
<evidence type="ECO:0000313" key="3">
    <source>
        <dbReference type="Proteomes" id="UP000198612"/>
    </source>
</evidence>
<proteinExistence type="predicted"/>
<reference evidence="3 4" key="1">
    <citation type="submission" date="2016-10" db="EMBL/GenBank/DDBJ databases">
        <authorList>
            <person name="Varghese N."/>
            <person name="Submissions S."/>
        </authorList>
    </citation>
    <scope>NUCLEOTIDE SEQUENCE [LARGE SCALE GENOMIC DNA]</scope>
    <source>
        <strain evidence="1 4">WG2</strain>
        <strain evidence="2 3">WG5</strain>
    </source>
</reference>
<gene>
    <name evidence="1" type="ORF">SAMN04488598_1685</name>
    <name evidence="2" type="ORF">SAMN04515652_15311</name>
</gene>
<dbReference type="Proteomes" id="UP000199519">
    <property type="component" value="Unassembled WGS sequence"/>
</dbReference>
<dbReference type="AlphaFoldDB" id="A0A1I0D257"/>
<accession>A0A1I0D257</accession>
<protein>
    <submittedName>
        <fullName evidence="2">Uncharacterized protein</fullName>
    </submittedName>
</protein>
<evidence type="ECO:0000313" key="4">
    <source>
        <dbReference type="Proteomes" id="UP000199519"/>
    </source>
</evidence>
<dbReference type="EMBL" id="FOHG01000053">
    <property type="protein sequence ID" value="SET26021.1"/>
    <property type="molecule type" value="Genomic_DNA"/>
</dbReference>
<keyword evidence="4" id="KW-1185">Reference proteome</keyword>
<evidence type="ECO:0000313" key="1">
    <source>
        <dbReference type="EMBL" id="SDG23912.1"/>
    </source>
</evidence>